<evidence type="ECO:0000313" key="2">
    <source>
        <dbReference type="Proteomes" id="UP000682982"/>
    </source>
</evidence>
<sequence>MRKRKWKSIKATSISDATELCLDYATENHRRPAKVLADLMGIDVKLLYRWMSDSSMPLNRIRQFETFCGASYISEYLCTAHGDKIVIDIPSGKKSNVTDLAEVQANFAEAIALLARFYQNGDDVEKTVSVLTRTLSELGYQRNNVIKVSQPELALFGSDR</sequence>
<name>A0ABS5H5J0_9BURK</name>
<proteinExistence type="predicted"/>
<evidence type="ECO:0000313" key="1">
    <source>
        <dbReference type="EMBL" id="MBR7793815.1"/>
    </source>
</evidence>
<comment type="caution">
    <text evidence="1">The sequence shown here is derived from an EMBL/GenBank/DDBJ whole genome shotgun (WGS) entry which is preliminary data.</text>
</comment>
<dbReference type="EMBL" id="JAGSPK010000005">
    <property type="protein sequence ID" value="MBR7793815.1"/>
    <property type="molecule type" value="Genomic_DNA"/>
</dbReference>
<keyword evidence="2" id="KW-1185">Reference proteome</keyword>
<accession>A0ABS5H5J0</accession>
<reference evidence="1 2" key="1">
    <citation type="submission" date="2021-04" db="EMBL/GenBank/DDBJ databases">
        <title>novel species isolated from subtropical streams in China.</title>
        <authorList>
            <person name="Lu H."/>
        </authorList>
    </citation>
    <scope>NUCLEOTIDE SEQUENCE [LARGE SCALE GENOMIC DNA]</scope>
    <source>
        <strain evidence="1 2">FT147W</strain>
    </source>
</reference>
<dbReference type="Proteomes" id="UP000682982">
    <property type="component" value="Unassembled WGS sequence"/>
</dbReference>
<organism evidence="1 2">
    <name type="scientific">Undibacterium rivi</name>
    <dbReference type="NCBI Taxonomy" id="2828729"/>
    <lineage>
        <taxon>Bacteria</taxon>
        <taxon>Pseudomonadati</taxon>
        <taxon>Pseudomonadota</taxon>
        <taxon>Betaproteobacteria</taxon>
        <taxon>Burkholderiales</taxon>
        <taxon>Oxalobacteraceae</taxon>
        <taxon>Undibacterium</taxon>
    </lineage>
</organism>
<protein>
    <submittedName>
        <fullName evidence="1">Uncharacterized protein</fullName>
    </submittedName>
</protein>
<gene>
    <name evidence="1" type="ORF">KDM87_14550</name>
</gene>